<keyword evidence="4" id="KW-1003">Cell membrane</keyword>
<feature type="transmembrane region" description="Helical" evidence="10">
    <location>
        <begin position="398"/>
        <end position="419"/>
    </location>
</feature>
<gene>
    <name evidence="12" type="ORF">EOT10_39730</name>
</gene>
<feature type="transmembrane region" description="Helical" evidence="10">
    <location>
        <begin position="71"/>
        <end position="101"/>
    </location>
</feature>
<evidence type="ECO:0000256" key="9">
    <source>
        <dbReference type="SAM" id="MobiDB-lite"/>
    </source>
</evidence>
<evidence type="ECO:0000256" key="6">
    <source>
        <dbReference type="ARBA" id="ARBA00022970"/>
    </source>
</evidence>
<evidence type="ECO:0000313" key="12">
    <source>
        <dbReference type="EMBL" id="RVU15136.1"/>
    </source>
</evidence>
<evidence type="ECO:0000256" key="1">
    <source>
        <dbReference type="ARBA" id="ARBA00004651"/>
    </source>
</evidence>
<proteinExistence type="inferred from homology"/>
<evidence type="ECO:0000256" key="4">
    <source>
        <dbReference type="ARBA" id="ARBA00022475"/>
    </source>
</evidence>
<dbReference type="PANTHER" id="PTHR43495:SF1">
    <property type="entry name" value="L-ASPARAGINE PERMEASE"/>
    <property type="match status" value="1"/>
</dbReference>
<sequence length="499" mass="53833">MIGLGGAIGTGLFLGSATRMASTGPALLISFAVVGFIAFLMMRALGELVLHRPTSGAFVSYMREFYGERAAYITGWCYWVNWALTGIAELSAVALYVRYWWPDVPSWLTVIIGVAAVVTVNLLSVKVFGEFEFWASLLKVGAIVLFLVVGIVLVVFSVHIGGTGYQASIANLWQNPGGFWPTSDPYVWYGPVLVMSGVVFSYAAIEMVGVAAGEMKNPEREVPRAVNSVVVRILVFYIGSIFLLMCTLPTSVYGTTVHGAAVSPFVTVFSMLGAGWIGNVIQGILIIAAMSSLNSGLYVTGRILRSLGLSKQAPAFTAKMSSTGVPWAGIAMTGAVFLLGAVLNAAYPNQAFDIALEVSAIGTLATWFSLFVCQLRLRRLSNAGIIPASPFRMPFYPYGSYIGLVFLALVVVGMVISGWQSSPDFWGKTDFITIVIGVPVLALLMWLGWFLVKRNVAEHTGGKLDSRWPKLDRNGRPLQDLVPAAGPADERHDLTDERI</sequence>
<keyword evidence="3" id="KW-0813">Transport</keyword>
<dbReference type="OrthoDB" id="3185104at2"/>
<evidence type="ECO:0000259" key="11">
    <source>
        <dbReference type="Pfam" id="PF00324"/>
    </source>
</evidence>
<feature type="compositionally biased region" description="Basic and acidic residues" evidence="9">
    <location>
        <begin position="488"/>
        <end position="499"/>
    </location>
</feature>
<evidence type="ECO:0000256" key="5">
    <source>
        <dbReference type="ARBA" id="ARBA00022692"/>
    </source>
</evidence>
<name>A0A437NYN3_9ACTN</name>
<dbReference type="FunFam" id="1.20.1740.10:FF:000001">
    <property type="entry name" value="Amino acid permease"/>
    <property type="match status" value="1"/>
</dbReference>
<comment type="similarity">
    <text evidence="2">Belongs to the amino acid-polyamine-organocation (APC) superfamily. Amino acid transporter (AAT) (TC 2.A.3.1) family.</text>
</comment>
<dbReference type="InterPro" id="IPR004841">
    <property type="entry name" value="AA-permease/SLC12A_dom"/>
</dbReference>
<evidence type="ECO:0000256" key="7">
    <source>
        <dbReference type="ARBA" id="ARBA00022989"/>
    </source>
</evidence>
<feature type="domain" description="Amino acid permease/ SLC12A" evidence="11">
    <location>
        <begin position="1"/>
        <end position="457"/>
    </location>
</feature>
<comment type="caution">
    <text evidence="12">The sequence shown here is derived from an EMBL/GenBank/DDBJ whole genome shotgun (WGS) entry which is preliminary data.</text>
</comment>
<feature type="transmembrane region" description="Helical" evidence="10">
    <location>
        <begin position="140"/>
        <end position="166"/>
    </location>
</feature>
<feature type="transmembrane region" description="Helical" evidence="10">
    <location>
        <begin position="358"/>
        <end position="377"/>
    </location>
</feature>
<feature type="transmembrane region" description="Helical" evidence="10">
    <location>
        <begin position="431"/>
        <end position="452"/>
    </location>
</feature>
<dbReference type="PROSITE" id="PS00218">
    <property type="entry name" value="AMINO_ACID_PERMEASE_1"/>
    <property type="match status" value="1"/>
</dbReference>
<feature type="transmembrane region" description="Helical" evidence="10">
    <location>
        <begin position="276"/>
        <end position="304"/>
    </location>
</feature>
<feature type="transmembrane region" description="Helical" evidence="10">
    <location>
        <begin position="27"/>
        <end position="50"/>
    </location>
</feature>
<feature type="transmembrane region" description="Helical" evidence="10">
    <location>
        <begin position="107"/>
        <end position="128"/>
    </location>
</feature>
<keyword evidence="8 10" id="KW-0472">Membrane</keyword>
<feature type="transmembrane region" description="Helical" evidence="10">
    <location>
        <begin position="325"/>
        <end position="346"/>
    </location>
</feature>
<keyword evidence="5 10" id="KW-0812">Transmembrane</keyword>
<reference evidence="12 13" key="1">
    <citation type="submission" date="2019-01" db="EMBL/GenBank/DDBJ databases">
        <title>Genome sequences of Streptomyces and Rhizobium isolates collected from root and soil.</title>
        <authorList>
            <person name="Chhettri S."/>
            <person name="Sevigny J.L."/>
            <person name="Sen A."/>
            <person name="Ennis N."/>
            <person name="Tisa L."/>
        </authorList>
    </citation>
    <scope>NUCLEOTIDE SEQUENCE [LARGE SCALE GENOMIC DNA]</scope>
    <source>
        <strain evidence="12 13">San01</strain>
    </source>
</reference>
<dbReference type="AlphaFoldDB" id="A0A437NYN3"/>
<evidence type="ECO:0000256" key="8">
    <source>
        <dbReference type="ARBA" id="ARBA00023136"/>
    </source>
</evidence>
<organism evidence="12 13">
    <name type="scientific">Streptomyces antnestii</name>
    <dbReference type="NCBI Taxonomy" id="2494256"/>
    <lineage>
        <taxon>Bacteria</taxon>
        <taxon>Bacillati</taxon>
        <taxon>Actinomycetota</taxon>
        <taxon>Actinomycetes</taxon>
        <taxon>Kitasatosporales</taxon>
        <taxon>Streptomycetaceae</taxon>
        <taxon>Streptomyces</taxon>
    </lineage>
</organism>
<dbReference type="Gene3D" id="1.20.1740.10">
    <property type="entry name" value="Amino acid/polyamine transporter I"/>
    <property type="match status" value="1"/>
</dbReference>
<feature type="transmembrane region" description="Helical" evidence="10">
    <location>
        <begin position="233"/>
        <end position="256"/>
    </location>
</feature>
<dbReference type="PANTHER" id="PTHR43495">
    <property type="entry name" value="GABA PERMEASE"/>
    <property type="match status" value="1"/>
</dbReference>
<dbReference type="EMBL" id="RZYA01000035">
    <property type="protein sequence ID" value="RVU15136.1"/>
    <property type="molecule type" value="Genomic_DNA"/>
</dbReference>
<dbReference type="GO" id="GO:0006865">
    <property type="term" value="P:amino acid transport"/>
    <property type="evidence" value="ECO:0007669"/>
    <property type="project" value="UniProtKB-KW"/>
</dbReference>
<dbReference type="PIRSF" id="PIRSF006060">
    <property type="entry name" value="AA_transporter"/>
    <property type="match status" value="1"/>
</dbReference>
<evidence type="ECO:0000256" key="2">
    <source>
        <dbReference type="ARBA" id="ARBA00008583"/>
    </source>
</evidence>
<dbReference type="Proteomes" id="UP000283128">
    <property type="component" value="Unassembled WGS sequence"/>
</dbReference>
<dbReference type="Pfam" id="PF00324">
    <property type="entry name" value="AA_permease"/>
    <property type="match status" value="1"/>
</dbReference>
<protein>
    <submittedName>
        <fullName evidence="12">Amino acid permease</fullName>
    </submittedName>
</protein>
<evidence type="ECO:0000256" key="3">
    <source>
        <dbReference type="ARBA" id="ARBA00022448"/>
    </source>
</evidence>
<comment type="subcellular location">
    <subcellularLocation>
        <location evidence="1">Cell membrane</location>
        <topology evidence="1">Multi-pass membrane protein</topology>
    </subcellularLocation>
</comment>
<accession>A0A437NYN3</accession>
<dbReference type="GO" id="GO:0005886">
    <property type="term" value="C:plasma membrane"/>
    <property type="evidence" value="ECO:0007669"/>
    <property type="project" value="UniProtKB-SubCell"/>
</dbReference>
<evidence type="ECO:0000256" key="10">
    <source>
        <dbReference type="SAM" id="Phobius"/>
    </source>
</evidence>
<dbReference type="GO" id="GO:0055085">
    <property type="term" value="P:transmembrane transport"/>
    <property type="evidence" value="ECO:0007669"/>
    <property type="project" value="InterPro"/>
</dbReference>
<keyword evidence="13" id="KW-1185">Reference proteome</keyword>
<keyword evidence="7 10" id="KW-1133">Transmembrane helix</keyword>
<evidence type="ECO:0000313" key="13">
    <source>
        <dbReference type="Proteomes" id="UP000283128"/>
    </source>
</evidence>
<keyword evidence="6" id="KW-0029">Amino-acid transport</keyword>
<feature type="transmembrane region" description="Helical" evidence="10">
    <location>
        <begin position="186"/>
        <end position="212"/>
    </location>
</feature>
<dbReference type="InterPro" id="IPR004840">
    <property type="entry name" value="Amino_acid_permease_CS"/>
</dbReference>
<feature type="region of interest" description="Disordered" evidence="9">
    <location>
        <begin position="468"/>
        <end position="499"/>
    </location>
</feature>